<dbReference type="AlphaFoldDB" id="A0A9P4JU10"/>
<accession>A0A9P4JU10</accession>
<comment type="caution">
    <text evidence="1">The sequence shown here is derived from an EMBL/GenBank/DDBJ whole genome shotgun (WGS) entry which is preliminary data.</text>
</comment>
<dbReference type="EMBL" id="ML993907">
    <property type="protein sequence ID" value="KAF2203292.1"/>
    <property type="molecule type" value="Genomic_DNA"/>
</dbReference>
<organism evidence="1 2">
    <name type="scientific">Delitschia confertaspora ATCC 74209</name>
    <dbReference type="NCBI Taxonomy" id="1513339"/>
    <lineage>
        <taxon>Eukaryota</taxon>
        <taxon>Fungi</taxon>
        <taxon>Dikarya</taxon>
        <taxon>Ascomycota</taxon>
        <taxon>Pezizomycotina</taxon>
        <taxon>Dothideomycetes</taxon>
        <taxon>Pleosporomycetidae</taxon>
        <taxon>Pleosporales</taxon>
        <taxon>Delitschiaceae</taxon>
        <taxon>Delitschia</taxon>
    </lineage>
</organism>
<dbReference type="InterPro" id="IPR024242">
    <property type="entry name" value="NCE101"/>
</dbReference>
<evidence type="ECO:0000313" key="1">
    <source>
        <dbReference type="EMBL" id="KAF2203292.1"/>
    </source>
</evidence>
<name>A0A9P4JU10_9PLEO</name>
<keyword evidence="2" id="KW-1185">Reference proteome</keyword>
<evidence type="ECO:0000313" key="2">
    <source>
        <dbReference type="Proteomes" id="UP000799536"/>
    </source>
</evidence>
<dbReference type="Proteomes" id="UP000799536">
    <property type="component" value="Unassembled WGS sequence"/>
</dbReference>
<dbReference type="Pfam" id="PF11654">
    <property type="entry name" value="NCE101"/>
    <property type="match status" value="1"/>
</dbReference>
<proteinExistence type="predicted"/>
<gene>
    <name evidence="1" type="ORF">GQ43DRAFT_429993</name>
</gene>
<protein>
    <submittedName>
        <fullName evidence="1">Uncharacterized protein</fullName>
    </submittedName>
</protein>
<sequence>MLEDSPKAAADMGSEIVILGACQPDLIQNDLSSSRVQPTVETAVPQVMTSHRYLRGAISGAAEPREARANSLINVGWCRDDAETHESFEKLQQLHVYGFELQYKSLDPLFAISIGAAAAFIRINREEKEAGRSTDQTMELLRRRIALAKGEIFGEKEA</sequence>
<reference evidence="1" key="1">
    <citation type="journal article" date="2020" name="Stud. Mycol.">
        <title>101 Dothideomycetes genomes: a test case for predicting lifestyles and emergence of pathogens.</title>
        <authorList>
            <person name="Haridas S."/>
            <person name="Albert R."/>
            <person name="Binder M."/>
            <person name="Bloem J."/>
            <person name="Labutti K."/>
            <person name="Salamov A."/>
            <person name="Andreopoulos B."/>
            <person name="Baker S."/>
            <person name="Barry K."/>
            <person name="Bills G."/>
            <person name="Bluhm B."/>
            <person name="Cannon C."/>
            <person name="Castanera R."/>
            <person name="Culley D."/>
            <person name="Daum C."/>
            <person name="Ezra D."/>
            <person name="Gonzalez J."/>
            <person name="Henrissat B."/>
            <person name="Kuo A."/>
            <person name="Liang C."/>
            <person name="Lipzen A."/>
            <person name="Lutzoni F."/>
            <person name="Magnuson J."/>
            <person name="Mondo S."/>
            <person name="Nolan M."/>
            <person name="Ohm R."/>
            <person name="Pangilinan J."/>
            <person name="Park H.-J."/>
            <person name="Ramirez L."/>
            <person name="Alfaro M."/>
            <person name="Sun H."/>
            <person name="Tritt A."/>
            <person name="Yoshinaga Y."/>
            <person name="Zwiers L.-H."/>
            <person name="Turgeon B."/>
            <person name="Goodwin S."/>
            <person name="Spatafora J."/>
            <person name="Crous P."/>
            <person name="Grigoriev I."/>
        </authorList>
    </citation>
    <scope>NUCLEOTIDE SEQUENCE</scope>
    <source>
        <strain evidence="1">ATCC 74209</strain>
    </source>
</reference>
<dbReference type="OrthoDB" id="2155101at2759"/>
<dbReference type="GO" id="GO:0009306">
    <property type="term" value="P:protein secretion"/>
    <property type="evidence" value="ECO:0007669"/>
    <property type="project" value="InterPro"/>
</dbReference>